<dbReference type="GO" id="GO:0008081">
    <property type="term" value="F:phosphoric diester hydrolase activity"/>
    <property type="evidence" value="ECO:0007669"/>
    <property type="project" value="InterPro"/>
</dbReference>
<dbReference type="GO" id="GO:0005975">
    <property type="term" value="P:carbohydrate metabolic process"/>
    <property type="evidence" value="ECO:0007669"/>
    <property type="project" value="UniProtKB-ARBA"/>
</dbReference>
<dbReference type="Gene3D" id="2.60.120.200">
    <property type="match status" value="1"/>
</dbReference>
<evidence type="ECO:0000313" key="3">
    <source>
        <dbReference type="Proteomes" id="UP000823757"/>
    </source>
</evidence>
<dbReference type="SUPFAM" id="SSF51695">
    <property type="entry name" value="PLC-like phosphodiesterases"/>
    <property type="match status" value="1"/>
</dbReference>
<dbReference type="PANTHER" id="PTHR46211:SF1">
    <property type="entry name" value="GLYCEROPHOSPHODIESTER PHOSPHODIESTERASE, CYTOPLASMIC"/>
    <property type="match status" value="1"/>
</dbReference>
<dbReference type="Pfam" id="PF13385">
    <property type="entry name" value="Laminin_G_3"/>
    <property type="match status" value="1"/>
</dbReference>
<accession>A0A9D9IN37</accession>
<feature type="domain" description="GP-PDE" evidence="1">
    <location>
        <begin position="257"/>
        <end position="485"/>
    </location>
</feature>
<dbReference type="PROSITE" id="PS51704">
    <property type="entry name" value="GP_PDE"/>
    <property type="match status" value="1"/>
</dbReference>
<evidence type="ECO:0000313" key="2">
    <source>
        <dbReference type="EMBL" id="MBO8474789.1"/>
    </source>
</evidence>
<dbReference type="EMBL" id="JADIMD010000090">
    <property type="protein sequence ID" value="MBO8474789.1"/>
    <property type="molecule type" value="Genomic_DNA"/>
</dbReference>
<comment type="caution">
    <text evidence="2">The sequence shown here is derived from an EMBL/GenBank/DDBJ whole genome shotgun (WGS) entry which is preliminary data.</text>
</comment>
<dbReference type="GO" id="GO:0006629">
    <property type="term" value="P:lipid metabolic process"/>
    <property type="evidence" value="ECO:0007669"/>
    <property type="project" value="InterPro"/>
</dbReference>
<dbReference type="InterPro" id="IPR030395">
    <property type="entry name" value="GP_PDE_dom"/>
</dbReference>
<dbReference type="Gene3D" id="3.20.20.190">
    <property type="entry name" value="Phosphatidylinositol (PI) phosphodiesterase"/>
    <property type="match status" value="1"/>
</dbReference>
<gene>
    <name evidence="2" type="ORF">IAB91_05820</name>
</gene>
<dbReference type="SUPFAM" id="SSF49899">
    <property type="entry name" value="Concanavalin A-like lectins/glucanases"/>
    <property type="match status" value="1"/>
</dbReference>
<dbReference type="Pfam" id="PF03009">
    <property type="entry name" value="GDPD"/>
    <property type="match status" value="1"/>
</dbReference>
<dbReference type="InterPro" id="IPR013320">
    <property type="entry name" value="ConA-like_dom_sf"/>
</dbReference>
<proteinExistence type="predicted"/>
<evidence type="ECO:0000259" key="1">
    <source>
        <dbReference type="PROSITE" id="PS51704"/>
    </source>
</evidence>
<name>A0A9D9IN37_9BACT</name>
<sequence>MFVPVNAPDGNRMSVFSSVEDGGAGLSVASSAQGNEIIFELYTGQESSPRMVTLRSGVVPEKGKAYHVVGVWDKEKETARLYVNGELTSTFGTSGDFVLPENPVNQWFGIGCDAGTSSRGQDPFIGDVFLARVYSQPADDAQAAALWSDADKGVAGSVISINDVMLFPTCAVGPGFKYMVLGTGFQDGDAVKIVPVSDMDNPVEVEGDVYDGHISISIPDGITTGNYSFYIVRNGAEAPLGVARLELSDNPVPLSAPRVIAHRGYHTLSGVPENSIAALKASQELGVYGCETDVWITTDGVLVIHHDGVLSGMTLQDCTYEEIRNLKLSNGETLPLLSDMLEQTRTGGDTRLIIEIKEHSTDERNALVTDAILKMVEDMGMEDHVEYICFDRDVCRRIASAAPDAMVGYLTGDFEPADLAEEGIMCIDYPFSTLNINRYMVADAHGLGMKVNIWTVNSDEDMLASIALGVDYITTDYPDRLMEIYEMMEE</sequence>
<dbReference type="PANTHER" id="PTHR46211">
    <property type="entry name" value="GLYCEROPHOSPHORYL DIESTER PHOSPHODIESTERASE"/>
    <property type="match status" value="1"/>
</dbReference>
<protein>
    <recommendedName>
        <fullName evidence="1">GP-PDE domain-containing protein</fullName>
    </recommendedName>
</protein>
<reference evidence="2" key="1">
    <citation type="submission" date="2020-10" db="EMBL/GenBank/DDBJ databases">
        <authorList>
            <person name="Gilroy R."/>
        </authorList>
    </citation>
    <scope>NUCLEOTIDE SEQUENCE</scope>
    <source>
        <strain evidence="2">B1-13419</strain>
    </source>
</reference>
<reference evidence="2" key="2">
    <citation type="journal article" date="2021" name="PeerJ">
        <title>Extensive microbial diversity within the chicken gut microbiome revealed by metagenomics and culture.</title>
        <authorList>
            <person name="Gilroy R."/>
            <person name="Ravi A."/>
            <person name="Getino M."/>
            <person name="Pursley I."/>
            <person name="Horton D.L."/>
            <person name="Alikhan N.F."/>
            <person name="Baker D."/>
            <person name="Gharbi K."/>
            <person name="Hall N."/>
            <person name="Watson M."/>
            <person name="Adriaenssens E.M."/>
            <person name="Foster-Nyarko E."/>
            <person name="Jarju S."/>
            <person name="Secka A."/>
            <person name="Antonio M."/>
            <person name="Oren A."/>
            <person name="Chaudhuri R.R."/>
            <person name="La Ragione R."/>
            <person name="Hildebrand F."/>
            <person name="Pallen M.J."/>
        </authorList>
    </citation>
    <scope>NUCLEOTIDE SEQUENCE</scope>
    <source>
        <strain evidence="2">B1-13419</strain>
    </source>
</reference>
<dbReference type="Proteomes" id="UP000823757">
    <property type="component" value="Unassembled WGS sequence"/>
</dbReference>
<organism evidence="2 3">
    <name type="scientific">Candidatus Cryptobacteroides faecigallinarum</name>
    <dbReference type="NCBI Taxonomy" id="2840763"/>
    <lineage>
        <taxon>Bacteria</taxon>
        <taxon>Pseudomonadati</taxon>
        <taxon>Bacteroidota</taxon>
        <taxon>Bacteroidia</taxon>
        <taxon>Bacteroidales</taxon>
        <taxon>Candidatus Cryptobacteroides</taxon>
    </lineage>
</organism>
<dbReference type="InterPro" id="IPR017946">
    <property type="entry name" value="PLC-like_Pdiesterase_TIM-brl"/>
</dbReference>
<dbReference type="AlphaFoldDB" id="A0A9D9IN37"/>
<dbReference type="GO" id="GO:0004553">
    <property type="term" value="F:hydrolase activity, hydrolyzing O-glycosyl compounds"/>
    <property type="evidence" value="ECO:0007669"/>
    <property type="project" value="UniProtKB-ARBA"/>
</dbReference>